<reference evidence="2" key="1">
    <citation type="journal article" date="2023" name="bioRxiv">
        <title>Improved chromosome-level genome assembly for marigold (Tagetes erecta).</title>
        <authorList>
            <person name="Jiang F."/>
            <person name="Yuan L."/>
            <person name="Wang S."/>
            <person name="Wang H."/>
            <person name="Xu D."/>
            <person name="Wang A."/>
            <person name="Fan W."/>
        </authorList>
    </citation>
    <scope>NUCLEOTIDE SEQUENCE</scope>
    <source>
        <strain evidence="2">WSJ</strain>
        <tissue evidence="2">Leaf</tissue>
    </source>
</reference>
<evidence type="ECO:0000313" key="2">
    <source>
        <dbReference type="EMBL" id="KAK1407910.1"/>
    </source>
</evidence>
<gene>
    <name evidence="2" type="ORF">QVD17_39537</name>
</gene>
<feature type="region of interest" description="Disordered" evidence="1">
    <location>
        <begin position="1"/>
        <end position="28"/>
    </location>
</feature>
<comment type="caution">
    <text evidence="2">The sequence shown here is derived from an EMBL/GenBank/DDBJ whole genome shotgun (WGS) entry which is preliminary data.</text>
</comment>
<dbReference type="Proteomes" id="UP001229421">
    <property type="component" value="Unassembled WGS sequence"/>
</dbReference>
<sequence length="119" mass="13834">MKKRNIYSDNDQVAKQLTETTTPPPHKPTAIRVAQTQRMSRNDARYKEIKGSCTLCIKGYTHKKELRSHSVSVFIRIQITLQTVIFPKNTFLVLVMVDTLENKLQEYEVFSRVFIGFDL</sequence>
<dbReference type="EMBL" id="JAUHHV010000011">
    <property type="protein sequence ID" value="KAK1407910.1"/>
    <property type="molecule type" value="Genomic_DNA"/>
</dbReference>
<accession>A0AAD8NA94</accession>
<feature type="compositionally biased region" description="Polar residues" evidence="1">
    <location>
        <begin position="7"/>
        <end position="17"/>
    </location>
</feature>
<organism evidence="2 3">
    <name type="scientific">Tagetes erecta</name>
    <name type="common">African marigold</name>
    <dbReference type="NCBI Taxonomy" id="13708"/>
    <lineage>
        <taxon>Eukaryota</taxon>
        <taxon>Viridiplantae</taxon>
        <taxon>Streptophyta</taxon>
        <taxon>Embryophyta</taxon>
        <taxon>Tracheophyta</taxon>
        <taxon>Spermatophyta</taxon>
        <taxon>Magnoliopsida</taxon>
        <taxon>eudicotyledons</taxon>
        <taxon>Gunneridae</taxon>
        <taxon>Pentapetalae</taxon>
        <taxon>asterids</taxon>
        <taxon>campanulids</taxon>
        <taxon>Asterales</taxon>
        <taxon>Asteraceae</taxon>
        <taxon>Asteroideae</taxon>
        <taxon>Heliantheae alliance</taxon>
        <taxon>Tageteae</taxon>
        <taxon>Tagetes</taxon>
    </lineage>
</organism>
<dbReference type="AlphaFoldDB" id="A0AAD8NA94"/>
<proteinExistence type="predicted"/>
<name>A0AAD8NA94_TARER</name>
<evidence type="ECO:0000256" key="1">
    <source>
        <dbReference type="SAM" id="MobiDB-lite"/>
    </source>
</evidence>
<keyword evidence="3" id="KW-1185">Reference proteome</keyword>
<protein>
    <submittedName>
        <fullName evidence="2">Uncharacterized protein</fullName>
    </submittedName>
</protein>
<evidence type="ECO:0000313" key="3">
    <source>
        <dbReference type="Proteomes" id="UP001229421"/>
    </source>
</evidence>